<proteinExistence type="predicted"/>
<name>A0ABW4JNM4_9BACL</name>
<comment type="caution">
    <text evidence="1">The sequence shown here is derived from an EMBL/GenBank/DDBJ whole genome shotgun (WGS) entry which is preliminary data.</text>
</comment>
<organism evidence="1 2">
    <name type="scientific">Alicyclobacillus fodiniaquatilis</name>
    <dbReference type="NCBI Taxonomy" id="1661150"/>
    <lineage>
        <taxon>Bacteria</taxon>
        <taxon>Bacillati</taxon>
        <taxon>Bacillota</taxon>
        <taxon>Bacilli</taxon>
        <taxon>Bacillales</taxon>
        <taxon>Alicyclobacillaceae</taxon>
        <taxon>Alicyclobacillus</taxon>
    </lineage>
</organism>
<dbReference type="RefSeq" id="WP_377944333.1">
    <property type="nucleotide sequence ID" value="NZ_JBHUCX010000062.1"/>
</dbReference>
<evidence type="ECO:0000313" key="1">
    <source>
        <dbReference type="EMBL" id="MFD1676432.1"/>
    </source>
</evidence>
<accession>A0ABW4JNM4</accession>
<keyword evidence="2" id="KW-1185">Reference proteome</keyword>
<gene>
    <name evidence="1" type="ORF">ACFSB2_17150</name>
</gene>
<protein>
    <recommendedName>
        <fullName evidence="3">PIN domain-containing protein</fullName>
    </recommendedName>
</protein>
<dbReference type="EMBL" id="JBHUCX010000062">
    <property type="protein sequence ID" value="MFD1676432.1"/>
    <property type="molecule type" value="Genomic_DNA"/>
</dbReference>
<reference evidence="2" key="1">
    <citation type="journal article" date="2019" name="Int. J. Syst. Evol. Microbiol.">
        <title>The Global Catalogue of Microorganisms (GCM) 10K type strain sequencing project: providing services to taxonomists for standard genome sequencing and annotation.</title>
        <authorList>
            <consortium name="The Broad Institute Genomics Platform"/>
            <consortium name="The Broad Institute Genome Sequencing Center for Infectious Disease"/>
            <person name="Wu L."/>
            <person name="Ma J."/>
        </authorList>
    </citation>
    <scope>NUCLEOTIDE SEQUENCE [LARGE SCALE GENOMIC DNA]</scope>
    <source>
        <strain evidence="2">CGMCC 1.12286</strain>
    </source>
</reference>
<dbReference type="InterPro" id="IPR029060">
    <property type="entry name" value="PIN-like_dom_sf"/>
</dbReference>
<dbReference type="Proteomes" id="UP001597079">
    <property type="component" value="Unassembled WGS sequence"/>
</dbReference>
<sequence>MSTVILPHQVSSQSYHQASVYLDACFILAFLDKSDTRRLQVAHTIDLWANAGGVTLGVSPLTYSEVIRNLIQTHILRAVQVYQDKQAYLDRGAHTVRGLPQDEQRALVDYHSAKTLYQVAKSNRHVYFNKDSEFLVNVNELVKSVKKRNNQQCLEVFYSLAVEIYNQLMMSLHNDFGFTTRVVPVTSAEYLLAQGHVSLLLLESADALHLATARMSQFDYIATLDGDFVRANYSKQSSTAITKILSVA</sequence>
<evidence type="ECO:0008006" key="3">
    <source>
        <dbReference type="Google" id="ProtNLM"/>
    </source>
</evidence>
<evidence type="ECO:0000313" key="2">
    <source>
        <dbReference type="Proteomes" id="UP001597079"/>
    </source>
</evidence>
<dbReference type="SUPFAM" id="SSF88723">
    <property type="entry name" value="PIN domain-like"/>
    <property type="match status" value="1"/>
</dbReference>